<dbReference type="InterPro" id="IPR052003">
    <property type="entry name" value="HR_DNA-Binding_Protein"/>
</dbReference>
<feature type="compositionally biased region" description="Pro residues" evidence="2">
    <location>
        <begin position="1244"/>
        <end position="1253"/>
    </location>
</feature>
<dbReference type="PANTHER" id="PTHR15361:SF5">
    <property type="entry name" value="C3H1-TYPE DOMAIN-CONTAINING PROTEIN"/>
    <property type="match status" value="1"/>
</dbReference>
<feature type="compositionally biased region" description="Acidic residues" evidence="2">
    <location>
        <begin position="501"/>
        <end position="511"/>
    </location>
</feature>
<feature type="region of interest" description="Disordered" evidence="2">
    <location>
        <begin position="1082"/>
        <end position="1128"/>
    </location>
</feature>
<feature type="coiled-coil region" evidence="1">
    <location>
        <begin position="553"/>
        <end position="583"/>
    </location>
</feature>
<feature type="region of interest" description="Disordered" evidence="2">
    <location>
        <begin position="352"/>
        <end position="459"/>
    </location>
</feature>
<evidence type="ECO:0000256" key="2">
    <source>
        <dbReference type="SAM" id="MobiDB-lite"/>
    </source>
</evidence>
<feature type="compositionally biased region" description="Basic and acidic residues" evidence="2">
    <location>
        <begin position="239"/>
        <end position="248"/>
    </location>
</feature>
<dbReference type="Proteomes" id="UP001281761">
    <property type="component" value="Unassembled WGS sequence"/>
</dbReference>
<sequence length="1350" mass="154890">MDKSYFKQFTSPDIDIFQTEGKHFDKHYERRTIASFLDTKLKFAFSNRQLLQFTPAHSSQASHIIFNTTLQKLPSFSDLFFVVQENEDKGYTPVGLVPYDHLQSIHKHHSVGPLKAAPHRTRIKSSHFSPIHLDHFPLTLSMQDPGKMLSTFMKKELKKDELLQKECQENEQPYAPNELVLYLQSNSGPDLQKRFTDSIRSCIRRMNSRKTELVPYLKCTARYKPEKKKRGRSSSGDDSEQRKKEARKEKMKQKKNQGLVDAEYGYLVPLSFSSDDIAFCDCCLSITKHMPDDEDQDSVPQQSPQMEGCQVLANAVYPIEEGFLLASQYGRIDATWLIESFKRKMMTKDVPRPTFLVPSKSKDKRKEEKKSETKQENREKKRSDTIRKRGTVADPVDDPTQPPAVKTLEKQPDIERKESDDGEDEQKRDKTEERKARRERKKEKRKDNDEDPNEEDIPLKPATFDLAQLTLHHYCLKRKNKGYVLVRSDTSGKTAPGIDMGNDENLEEADSKEEGIEVTKNKDGQLMIRDESGKLRRIHIHQKEGKPIITGMTKRQQAAWKEKEEQRKQLERDEARAIRENDDKTVRFTVEWLWQQLAQPASIVQNTHTAETADCRAHFDGTVVAQHAKWMNQIRLDQWSVKNEVAGVWGIEDLKESMQLDEKGTKTNRRKKTSKEEEDTTQKIYPHVFNLTTNKFEAVEFSSDSSCDSSEDEMYKEAVRIIRNRLDSQISKEDVDEQTKRVEETMRVLMERGASDLSEIGSDNDESSENLDDSEDEELRKMEKAQKEMNGQEEGGEKAVQKERKGLRINHKNEEDWLFDYELNSGCSEDDILPTSSIAQQLDTLISNTSKRFSTHQKKSFGLTEVVDGMGRLHFGGDRRAYESSETAKEETNRLAVIRSQITAEEMEFLHTVDDEDQPKHAGMVLFDHPLWMWNHAAISETVTGVMNDLIEQMRADREVVLKRTESLRPPPPQPKPKSVVSRRSSLRRGSGYSGRSVSPSSSSSSPPGPKFSSSFITPLPSISSPPLTTQHFHSHPSVKASLPLPPLVILGSAQFTFIPSDTHQQTKGISMREALHRSIPFQSRQSKHSSPTPKSGASSPTPLNSTSPADPQTNSSEPPKQQSMSLLNNTNATTGSLLPFPKFLAPAFFHSFDSLGFMLSFIPCIVEEKQEERNSEDERREKRRKEKAERSEQRRREKEEKRRKKEEEKRLRKIEAARARGEPIPDELEPPPQQTAPSSPTQPEDPPAPDLPPNSLQTDMDAFMMTVRGEASGLQIYVSLAKQKRKMIKYLERRGKRARKRRRRNARRRIALTMVEQEMMGQQEIMMGMERREVEGERPVAIFDDRDNG</sequence>
<feature type="compositionally biased region" description="Basic and acidic residues" evidence="2">
    <location>
        <begin position="360"/>
        <end position="387"/>
    </location>
</feature>
<evidence type="ECO:0000313" key="4">
    <source>
        <dbReference type="Proteomes" id="UP001281761"/>
    </source>
</evidence>
<feature type="region of interest" description="Disordered" evidence="2">
    <location>
        <begin position="225"/>
        <end position="254"/>
    </location>
</feature>
<keyword evidence="1" id="KW-0175">Coiled coil</keyword>
<dbReference type="PANTHER" id="PTHR15361">
    <property type="entry name" value="RAD51/NUKS-INTERACTING PROTEIN"/>
    <property type="match status" value="1"/>
</dbReference>
<dbReference type="EMBL" id="JARBJD010000228">
    <property type="protein sequence ID" value="KAK2946443.1"/>
    <property type="molecule type" value="Genomic_DNA"/>
</dbReference>
<keyword evidence="4" id="KW-1185">Reference proteome</keyword>
<feature type="region of interest" description="Disordered" evidence="2">
    <location>
        <begin position="964"/>
        <end position="1018"/>
    </location>
</feature>
<feature type="compositionally biased region" description="Basic and acidic residues" evidence="2">
    <location>
        <begin position="1170"/>
        <end position="1224"/>
    </location>
</feature>
<evidence type="ECO:0000313" key="3">
    <source>
        <dbReference type="EMBL" id="KAK2946443.1"/>
    </source>
</evidence>
<feature type="region of interest" description="Disordered" evidence="2">
    <location>
        <begin position="752"/>
        <end position="779"/>
    </location>
</feature>
<feature type="region of interest" description="Disordered" evidence="2">
    <location>
        <begin position="660"/>
        <end position="680"/>
    </location>
</feature>
<feature type="region of interest" description="Disordered" evidence="2">
    <location>
        <begin position="493"/>
        <end position="515"/>
    </location>
</feature>
<gene>
    <name evidence="3" type="ORF">BLNAU_18608</name>
</gene>
<feature type="compositionally biased region" description="Basic and acidic residues" evidence="2">
    <location>
        <begin position="407"/>
        <end position="436"/>
    </location>
</feature>
<evidence type="ECO:0000256" key="1">
    <source>
        <dbReference type="SAM" id="Coils"/>
    </source>
</evidence>
<feature type="region of interest" description="Disordered" evidence="2">
    <location>
        <begin position="1330"/>
        <end position="1350"/>
    </location>
</feature>
<protein>
    <submittedName>
        <fullName evidence="3">Uncharacterized protein</fullName>
    </submittedName>
</protein>
<accession>A0ABQ9X4D9</accession>
<feature type="compositionally biased region" description="Low complexity" evidence="2">
    <location>
        <begin position="977"/>
        <end position="1018"/>
    </location>
</feature>
<feature type="compositionally biased region" description="Acidic residues" evidence="2">
    <location>
        <begin position="762"/>
        <end position="777"/>
    </location>
</feature>
<proteinExistence type="predicted"/>
<reference evidence="3 4" key="1">
    <citation type="journal article" date="2022" name="bioRxiv">
        <title>Genomics of Preaxostyla Flagellates Illuminates Evolutionary Transitions and the Path Towards Mitochondrial Loss.</title>
        <authorList>
            <person name="Novak L.V.F."/>
            <person name="Treitli S.C."/>
            <person name="Pyrih J."/>
            <person name="Halakuc P."/>
            <person name="Pipaliya S.V."/>
            <person name="Vacek V."/>
            <person name="Brzon O."/>
            <person name="Soukal P."/>
            <person name="Eme L."/>
            <person name="Dacks J.B."/>
            <person name="Karnkowska A."/>
            <person name="Elias M."/>
            <person name="Hampl V."/>
        </authorList>
    </citation>
    <scope>NUCLEOTIDE SEQUENCE [LARGE SCALE GENOMIC DNA]</scope>
    <source>
        <strain evidence="3">NAU3</strain>
        <tissue evidence="3">Gut</tissue>
    </source>
</reference>
<feature type="region of interest" description="Disordered" evidence="2">
    <location>
        <begin position="1170"/>
        <end position="1258"/>
    </location>
</feature>
<comment type="caution">
    <text evidence="3">The sequence shown here is derived from an EMBL/GenBank/DDBJ whole genome shotgun (WGS) entry which is preliminary data.</text>
</comment>
<organism evidence="3 4">
    <name type="scientific">Blattamonas nauphoetae</name>
    <dbReference type="NCBI Taxonomy" id="2049346"/>
    <lineage>
        <taxon>Eukaryota</taxon>
        <taxon>Metamonada</taxon>
        <taxon>Preaxostyla</taxon>
        <taxon>Oxymonadida</taxon>
        <taxon>Blattamonas</taxon>
    </lineage>
</organism>
<name>A0ABQ9X4D9_9EUKA</name>